<sequence>AGYVTNVGRISHQKSGSRTLDFSLANGRQAIRVTLWGALGDTLVERKTNKILDDAQIPALHALLS</sequence>
<dbReference type="EMBL" id="BKCJ011152202">
    <property type="protein sequence ID" value="GFC95050.1"/>
    <property type="molecule type" value="Genomic_DNA"/>
</dbReference>
<feature type="non-terminal residue" evidence="1">
    <location>
        <position position="1"/>
    </location>
</feature>
<proteinExistence type="predicted"/>
<reference evidence="1" key="1">
    <citation type="journal article" date="2019" name="Sci. Rep.">
        <title>Draft genome of Tanacetum cinerariifolium, the natural source of mosquito coil.</title>
        <authorList>
            <person name="Yamashiro T."/>
            <person name="Shiraishi A."/>
            <person name="Satake H."/>
            <person name="Nakayama K."/>
        </authorList>
    </citation>
    <scope>NUCLEOTIDE SEQUENCE</scope>
</reference>
<organism evidence="1">
    <name type="scientific">Tanacetum cinerariifolium</name>
    <name type="common">Dalmatian daisy</name>
    <name type="synonym">Chrysanthemum cinerariifolium</name>
    <dbReference type="NCBI Taxonomy" id="118510"/>
    <lineage>
        <taxon>Eukaryota</taxon>
        <taxon>Viridiplantae</taxon>
        <taxon>Streptophyta</taxon>
        <taxon>Embryophyta</taxon>
        <taxon>Tracheophyta</taxon>
        <taxon>Spermatophyta</taxon>
        <taxon>Magnoliopsida</taxon>
        <taxon>eudicotyledons</taxon>
        <taxon>Gunneridae</taxon>
        <taxon>Pentapetalae</taxon>
        <taxon>asterids</taxon>
        <taxon>campanulids</taxon>
        <taxon>Asterales</taxon>
        <taxon>Asteraceae</taxon>
        <taxon>Asteroideae</taxon>
        <taxon>Anthemideae</taxon>
        <taxon>Anthemidinae</taxon>
        <taxon>Tanacetum</taxon>
    </lineage>
</organism>
<accession>A0A699SCN2</accession>
<keyword evidence="1" id="KW-0238">DNA-binding</keyword>
<gene>
    <name evidence="1" type="ORF">Tci_867020</name>
</gene>
<protein>
    <submittedName>
        <fullName evidence="1">Replication protein A 70 kDa DNA-binding subunit C-like</fullName>
    </submittedName>
</protein>
<dbReference type="GO" id="GO:0003677">
    <property type="term" value="F:DNA binding"/>
    <property type="evidence" value="ECO:0007669"/>
    <property type="project" value="UniProtKB-KW"/>
</dbReference>
<evidence type="ECO:0000313" key="1">
    <source>
        <dbReference type="EMBL" id="GFC95050.1"/>
    </source>
</evidence>
<name>A0A699SCN2_TANCI</name>
<comment type="caution">
    <text evidence="1">The sequence shown here is derived from an EMBL/GenBank/DDBJ whole genome shotgun (WGS) entry which is preliminary data.</text>
</comment>
<dbReference type="AlphaFoldDB" id="A0A699SCN2"/>